<dbReference type="EMBL" id="CP071504">
    <property type="protein sequence ID" value="QSX30915.1"/>
    <property type="molecule type" value="Genomic_DNA"/>
</dbReference>
<keyword evidence="6 8" id="KW-0472">Membrane</keyword>
<comment type="subcellular location">
    <subcellularLocation>
        <location evidence="1">Cell membrane</location>
        <topology evidence="1">Single-pass membrane protein</topology>
    </subcellularLocation>
    <subcellularLocation>
        <location evidence="7">Cell membrane</location>
        <topology evidence="7">Single-pass type II membrane protein</topology>
    </subcellularLocation>
</comment>
<dbReference type="Pfam" id="PF02472">
    <property type="entry name" value="ExbD"/>
    <property type="match status" value="1"/>
</dbReference>
<organism evidence="9 10">
    <name type="scientific">Shewanella cyperi</name>
    <dbReference type="NCBI Taxonomy" id="2814292"/>
    <lineage>
        <taxon>Bacteria</taxon>
        <taxon>Pseudomonadati</taxon>
        <taxon>Pseudomonadota</taxon>
        <taxon>Gammaproteobacteria</taxon>
        <taxon>Alteromonadales</taxon>
        <taxon>Shewanellaceae</taxon>
        <taxon>Shewanella</taxon>
    </lineage>
</organism>
<dbReference type="KEGG" id="scyp:JYB88_04510"/>
<keyword evidence="4 7" id="KW-0812">Transmembrane</keyword>
<evidence type="ECO:0000313" key="10">
    <source>
        <dbReference type="Proteomes" id="UP000663281"/>
    </source>
</evidence>
<evidence type="ECO:0000256" key="3">
    <source>
        <dbReference type="ARBA" id="ARBA00022475"/>
    </source>
</evidence>
<keyword evidence="5 8" id="KW-1133">Transmembrane helix</keyword>
<protein>
    <submittedName>
        <fullName evidence="9">Biopolymer transporter ExbD</fullName>
    </submittedName>
</protein>
<keyword evidence="7" id="KW-0813">Transport</keyword>
<evidence type="ECO:0000256" key="5">
    <source>
        <dbReference type="ARBA" id="ARBA00022989"/>
    </source>
</evidence>
<dbReference type="RefSeq" id="WP_207325628.1">
    <property type="nucleotide sequence ID" value="NZ_CP071504.1"/>
</dbReference>
<dbReference type="GO" id="GO:0005886">
    <property type="term" value="C:plasma membrane"/>
    <property type="evidence" value="ECO:0007669"/>
    <property type="project" value="UniProtKB-SubCell"/>
</dbReference>
<keyword evidence="10" id="KW-1185">Reference proteome</keyword>
<proteinExistence type="inferred from homology"/>
<evidence type="ECO:0000256" key="6">
    <source>
        <dbReference type="ARBA" id="ARBA00023136"/>
    </source>
</evidence>
<evidence type="ECO:0000256" key="2">
    <source>
        <dbReference type="ARBA" id="ARBA00005811"/>
    </source>
</evidence>
<keyword evidence="7" id="KW-0653">Protein transport</keyword>
<evidence type="ECO:0000256" key="1">
    <source>
        <dbReference type="ARBA" id="ARBA00004162"/>
    </source>
</evidence>
<gene>
    <name evidence="9" type="ORF">JYB88_04510</name>
</gene>
<keyword evidence="3" id="KW-1003">Cell membrane</keyword>
<name>A0A975AL76_9GAMM</name>
<sequence>MTVRRKWRQRAAPELDITAFLNLMVVLIPFLLLSAAFNQLSILELSLPKTATEAALPAPKDKPELELILAVDGLLLNDRLRGPLQRFPNLENGGRDFRAMQLALANIKLSFPDMLQLTVLAQPDTPYEAIIQAMDYSRSIWVDGQGRRTLKELFPQVSLGDAPQTMGASQ</sequence>
<evidence type="ECO:0000256" key="7">
    <source>
        <dbReference type="RuleBase" id="RU003879"/>
    </source>
</evidence>
<accession>A0A975AL76</accession>
<reference evidence="9 10" key="1">
    <citation type="submission" date="2021-03" db="EMBL/GenBank/DDBJ databases">
        <title>Novel species identification of genus Shewanella.</title>
        <authorList>
            <person name="Liu G."/>
            <person name="Zhang Q."/>
        </authorList>
    </citation>
    <scope>NUCLEOTIDE SEQUENCE [LARGE SCALE GENOMIC DNA]</scope>
    <source>
        <strain evidence="9 10">FJAT-53726</strain>
    </source>
</reference>
<dbReference type="GO" id="GO:0022857">
    <property type="term" value="F:transmembrane transporter activity"/>
    <property type="evidence" value="ECO:0007669"/>
    <property type="project" value="InterPro"/>
</dbReference>
<evidence type="ECO:0000313" key="9">
    <source>
        <dbReference type="EMBL" id="QSX30915.1"/>
    </source>
</evidence>
<comment type="similarity">
    <text evidence="2 7">Belongs to the ExbD/TolR family.</text>
</comment>
<dbReference type="GO" id="GO:0015031">
    <property type="term" value="P:protein transport"/>
    <property type="evidence" value="ECO:0007669"/>
    <property type="project" value="UniProtKB-KW"/>
</dbReference>
<dbReference type="AlphaFoldDB" id="A0A975AL76"/>
<dbReference type="Proteomes" id="UP000663281">
    <property type="component" value="Chromosome"/>
</dbReference>
<evidence type="ECO:0000256" key="4">
    <source>
        <dbReference type="ARBA" id="ARBA00022692"/>
    </source>
</evidence>
<dbReference type="InterPro" id="IPR003400">
    <property type="entry name" value="ExbD"/>
</dbReference>
<feature type="transmembrane region" description="Helical" evidence="8">
    <location>
        <begin position="20"/>
        <end position="37"/>
    </location>
</feature>
<evidence type="ECO:0000256" key="8">
    <source>
        <dbReference type="SAM" id="Phobius"/>
    </source>
</evidence>